<evidence type="ECO:0000259" key="11">
    <source>
        <dbReference type="Pfam" id="PF01529"/>
    </source>
</evidence>
<dbReference type="PANTHER" id="PTHR22883">
    <property type="entry name" value="ZINC FINGER DHHC DOMAIN CONTAINING PROTEIN"/>
    <property type="match status" value="1"/>
</dbReference>
<evidence type="ECO:0000256" key="2">
    <source>
        <dbReference type="ARBA" id="ARBA00022679"/>
    </source>
</evidence>
<feature type="transmembrane region" description="Helical" evidence="10">
    <location>
        <begin position="22"/>
        <end position="42"/>
    </location>
</feature>
<accession>A0A1Y2CHZ8</accession>
<keyword evidence="3 10" id="KW-0812">Transmembrane</keyword>
<evidence type="ECO:0000313" key="13">
    <source>
        <dbReference type="Proteomes" id="UP000193642"/>
    </source>
</evidence>
<dbReference type="OrthoDB" id="9909019at2759"/>
<dbReference type="GO" id="GO:0005783">
    <property type="term" value="C:endoplasmic reticulum"/>
    <property type="evidence" value="ECO:0007669"/>
    <property type="project" value="TreeGrafter"/>
</dbReference>
<evidence type="ECO:0000256" key="10">
    <source>
        <dbReference type="RuleBase" id="RU079119"/>
    </source>
</evidence>
<evidence type="ECO:0000256" key="1">
    <source>
        <dbReference type="ARBA" id="ARBA00004141"/>
    </source>
</evidence>
<dbReference type="GO" id="GO:0016020">
    <property type="term" value="C:membrane"/>
    <property type="evidence" value="ECO:0007669"/>
    <property type="project" value="UniProtKB-SubCell"/>
</dbReference>
<protein>
    <recommendedName>
        <fullName evidence="10">Palmitoyltransferase</fullName>
        <ecNumber evidence="10">2.3.1.225</ecNumber>
    </recommendedName>
</protein>
<evidence type="ECO:0000256" key="5">
    <source>
        <dbReference type="ARBA" id="ARBA00023136"/>
    </source>
</evidence>
<comment type="catalytic activity">
    <reaction evidence="9 10">
        <text>L-cysteinyl-[protein] + hexadecanoyl-CoA = S-hexadecanoyl-L-cysteinyl-[protein] + CoA</text>
        <dbReference type="Rhea" id="RHEA:36683"/>
        <dbReference type="Rhea" id="RHEA-COMP:10131"/>
        <dbReference type="Rhea" id="RHEA-COMP:11032"/>
        <dbReference type="ChEBI" id="CHEBI:29950"/>
        <dbReference type="ChEBI" id="CHEBI:57287"/>
        <dbReference type="ChEBI" id="CHEBI:57379"/>
        <dbReference type="ChEBI" id="CHEBI:74151"/>
        <dbReference type="EC" id="2.3.1.225"/>
    </reaction>
</comment>
<sequence length="170" mass="18687">MLHPRSSLCHPTYPPGLCADRLISWMVVSLVLVIGIGGLLTASNPVDTNVLKVWRSKGAVVAAEEPPGDGFKYCLVCKAYVVDRALHCRYCDKCVPRLDHHCFYVNNCIGERNYRLYLGGLCSVFAFSLSHAVVSVVGCIAVRQGQMNDFLLGYSLSSLGFKLLLGSQRF</sequence>
<keyword evidence="4 10" id="KW-1133">Transmembrane helix</keyword>
<comment type="subcellular location">
    <subcellularLocation>
        <location evidence="1">Membrane</location>
        <topology evidence="1">Multi-pass membrane protein</topology>
    </subcellularLocation>
</comment>
<keyword evidence="2 10" id="KW-0808">Transferase</keyword>
<organism evidence="12 13">
    <name type="scientific">Rhizoclosmatium globosum</name>
    <dbReference type="NCBI Taxonomy" id="329046"/>
    <lineage>
        <taxon>Eukaryota</taxon>
        <taxon>Fungi</taxon>
        <taxon>Fungi incertae sedis</taxon>
        <taxon>Chytridiomycota</taxon>
        <taxon>Chytridiomycota incertae sedis</taxon>
        <taxon>Chytridiomycetes</taxon>
        <taxon>Chytridiales</taxon>
        <taxon>Chytriomycetaceae</taxon>
        <taxon>Rhizoclosmatium</taxon>
    </lineage>
</organism>
<dbReference type="InterPro" id="IPR039859">
    <property type="entry name" value="PFA4/ZDH16/20/ERF2-like"/>
</dbReference>
<dbReference type="EMBL" id="MCGO01000016">
    <property type="protein sequence ID" value="ORY46537.1"/>
    <property type="molecule type" value="Genomic_DNA"/>
</dbReference>
<evidence type="ECO:0000313" key="12">
    <source>
        <dbReference type="EMBL" id="ORY46537.1"/>
    </source>
</evidence>
<evidence type="ECO:0000256" key="7">
    <source>
        <dbReference type="ARBA" id="ARBA00023288"/>
    </source>
</evidence>
<evidence type="ECO:0000256" key="9">
    <source>
        <dbReference type="ARBA" id="ARBA00048048"/>
    </source>
</evidence>
<dbReference type="GO" id="GO:0005794">
    <property type="term" value="C:Golgi apparatus"/>
    <property type="evidence" value="ECO:0007669"/>
    <property type="project" value="TreeGrafter"/>
</dbReference>
<dbReference type="GO" id="GO:0019706">
    <property type="term" value="F:protein-cysteine S-palmitoyltransferase activity"/>
    <property type="evidence" value="ECO:0007669"/>
    <property type="project" value="UniProtKB-EC"/>
</dbReference>
<reference evidence="12 13" key="1">
    <citation type="submission" date="2016-07" db="EMBL/GenBank/DDBJ databases">
        <title>Pervasive Adenine N6-methylation of Active Genes in Fungi.</title>
        <authorList>
            <consortium name="DOE Joint Genome Institute"/>
            <person name="Mondo S.J."/>
            <person name="Dannebaum R.O."/>
            <person name="Kuo R.C."/>
            <person name="Labutti K."/>
            <person name="Haridas S."/>
            <person name="Kuo A."/>
            <person name="Salamov A."/>
            <person name="Ahrendt S.R."/>
            <person name="Lipzen A."/>
            <person name="Sullivan W."/>
            <person name="Andreopoulos W.B."/>
            <person name="Clum A."/>
            <person name="Lindquist E."/>
            <person name="Daum C."/>
            <person name="Ramamoorthy G.K."/>
            <person name="Gryganskyi A."/>
            <person name="Culley D."/>
            <person name="Magnuson J.K."/>
            <person name="James T.Y."/>
            <person name="O'Malley M.A."/>
            <person name="Stajich J.E."/>
            <person name="Spatafora J.W."/>
            <person name="Visel A."/>
            <person name="Grigoriev I.V."/>
        </authorList>
    </citation>
    <scope>NUCLEOTIDE SEQUENCE [LARGE SCALE GENOMIC DNA]</scope>
    <source>
        <strain evidence="12 13">JEL800</strain>
    </source>
</reference>
<comment type="domain">
    <text evidence="10">The DHHC domain is required for palmitoyltransferase activity.</text>
</comment>
<keyword evidence="5 10" id="KW-0472">Membrane</keyword>
<evidence type="ECO:0000256" key="4">
    <source>
        <dbReference type="ARBA" id="ARBA00022989"/>
    </source>
</evidence>
<dbReference type="InterPro" id="IPR001594">
    <property type="entry name" value="Palmitoyltrfase_DHHC"/>
</dbReference>
<evidence type="ECO:0000256" key="8">
    <source>
        <dbReference type="ARBA" id="ARBA00023315"/>
    </source>
</evidence>
<keyword evidence="6" id="KW-0564">Palmitate</keyword>
<dbReference type="EC" id="2.3.1.225" evidence="10"/>
<keyword evidence="13" id="KW-1185">Reference proteome</keyword>
<evidence type="ECO:0000256" key="3">
    <source>
        <dbReference type="ARBA" id="ARBA00022692"/>
    </source>
</evidence>
<dbReference type="Proteomes" id="UP000193642">
    <property type="component" value="Unassembled WGS sequence"/>
</dbReference>
<keyword evidence="7" id="KW-0449">Lipoprotein</keyword>
<proteinExistence type="inferred from homology"/>
<comment type="similarity">
    <text evidence="10">Belongs to the DHHC palmitoyltransferase family.</text>
</comment>
<name>A0A1Y2CHZ8_9FUNG</name>
<feature type="domain" description="Palmitoyltransferase DHHC" evidence="11">
    <location>
        <begin position="71"/>
        <end position="155"/>
    </location>
</feature>
<keyword evidence="8 10" id="KW-0012">Acyltransferase</keyword>
<evidence type="ECO:0000256" key="6">
    <source>
        <dbReference type="ARBA" id="ARBA00023139"/>
    </source>
</evidence>
<dbReference type="GO" id="GO:0006612">
    <property type="term" value="P:protein targeting to membrane"/>
    <property type="evidence" value="ECO:0007669"/>
    <property type="project" value="TreeGrafter"/>
</dbReference>
<dbReference type="AlphaFoldDB" id="A0A1Y2CHZ8"/>
<comment type="caution">
    <text evidence="12">The sequence shown here is derived from an EMBL/GenBank/DDBJ whole genome shotgun (WGS) entry which is preliminary data.</text>
</comment>
<dbReference type="PANTHER" id="PTHR22883:SF203">
    <property type="entry name" value="PALMITOYLTRANSFERASE"/>
    <property type="match status" value="1"/>
</dbReference>
<gene>
    <name evidence="12" type="ORF">BCR33DRAFT_130705</name>
</gene>
<dbReference type="PROSITE" id="PS50216">
    <property type="entry name" value="DHHC"/>
    <property type="match status" value="1"/>
</dbReference>
<dbReference type="STRING" id="329046.A0A1Y2CHZ8"/>
<feature type="transmembrane region" description="Helical" evidence="10">
    <location>
        <begin position="116"/>
        <end position="143"/>
    </location>
</feature>
<dbReference type="Pfam" id="PF01529">
    <property type="entry name" value="DHHC"/>
    <property type="match status" value="1"/>
</dbReference>